<dbReference type="AlphaFoldDB" id="A0A6P8Y5J7"/>
<comment type="subcellular location">
    <subcellularLocation>
        <location evidence="1">Cell membrane</location>
        <topology evidence="1">Multi-pass membrane protein</topology>
    </subcellularLocation>
</comment>
<dbReference type="GeneID" id="117641544"/>
<evidence type="ECO:0000256" key="7">
    <source>
        <dbReference type="ARBA" id="ARBA00023180"/>
    </source>
</evidence>
<dbReference type="Gene3D" id="1.10.287.70">
    <property type="match status" value="1"/>
</dbReference>
<feature type="transmembrane region" description="Helical" evidence="8">
    <location>
        <begin position="147"/>
        <end position="173"/>
    </location>
</feature>
<proteinExistence type="predicted"/>
<evidence type="ECO:0000256" key="2">
    <source>
        <dbReference type="ARBA" id="ARBA00022475"/>
    </source>
</evidence>
<keyword evidence="3 8" id="KW-0812">Transmembrane</keyword>
<reference evidence="10" key="1">
    <citation type="submission" date="2025-08" db="UniProtKB">
        <authorList>
            <consortium name="RefSeq"/>
        </authorList>
    </citation>
    <scope>IDENTIFICATION</scope>
    <source>
        <tissue evidence="10">Total insect</tissue>
    </source>
</reference>
<dbReference type="FunCoup" id="A0A6P8Y5J7">
    <property type="interactions" value="21"/>
</dbReference>
<evidence type="ECO:0000256" key="3">
    <source>
        <dbReference type="ARBA" id="ARBA00022692"/>
    </source>
</evidence>
<keyword evidence="6" id="KW-0675">Receptor</keyword>
<feature type="transmembrane region" description="Helical" evidence="8">
    <location>
        <begin position="336"/>
        <end position="360"/>
    </location>
</feature>
<gene>
    <name evidence="10" type="primary">LOC117641544</name>
</gene>
<name>A0A6P8Y5J7_THRPL</name>
<dbReference type="Proteomes" id="UP000515158">
    <property type="component" value="Unplaced"/>
</dbReference>
<dbReference type="PANTHER" id="PTHR42643">
    <property type="entry name" value="IONOTROPIC RECEPTOR 20A-RELATED"/>
    <property type="match status" value="1"/>
</dbReference>
<evidence type="ECO:0000313" key="9">
    <source>
        <dbReference type="Proteomes" id="UP000515158"/>
    </source>
</evidence>
<dbReference type="GO" id="GO:0005886">
    <property type="term" value="C:plasma membrane"/>
    <property type="evidence" value="ECO:0007669"/>
    <property type="project" value="UniProtKB-SubCell"/>
</dbReference>
<dbReference type="SUPFAM" id="SSF53850">
    <property type="entry name" value="Periplasmic binding protein-like II"/>
    <property type="match status" value="1"/>
</dbReference>
<evidence type="ECO:0000256" key="8">
    <source>
        <dbReference type="SAM" id="Phobius"/>
    </source>
</evidence>
<dbReference type="OrthoDB" id="6424337at2759"/>
<keyword evidence="7" id="KW-0325">Glycoprotein</keyword>
<accession>A0A6P8Y5J7</accession>
<keyword evidence="4 8" id="KW-1133">Transmembrane helix</keyword>
<evidence type="ECO:0000256" key="4">
    <source>
        <dbReference type="ARBA" id="ARBA00022989"/>
    </source>
</evidence>
<feature type="transmembrane region" description="Helical" evidence="8">
    <location>
        <begin position="83"/>
        <end position="106"/>
    </location>
</feature>
<evidence type="ECO:0000256" key="1">
    <source>
        <dbReference type="ARBA" id="ARBA00004651"/>
    </source>
</evidence>
<evidence type="ECO:0000313" key="10">
    <source>
        <dbReference type="RefSeq" id="XP_034234868.1"/>
    </source>
</evidence>
<dbReference type="KEGG" id="tpal:117641544"/>
<organism evidence="10">
    <name type="scientific">Thrips palmi</name>
    <name type="common">Melon thrips</name>
    <dbReference type="NCBI Taxonomy" id="161013"/>
    <lineage>
        <taxon>Eukaryota</taxon>
        <taxon>Metazoa</taxon>
        <taxon>Ecdysozoa</taxon>
        <taxon>Arthropoda</taxon>
        <taxon>Hexapoda</taxon>
        <taxon>Insecta</taxon>
        <taxon>Pterygota</taxon>
        <taxon>Neoptera</taxon>
        <taxon>Paraneoptera</taxon>
        <taxon>Thysanoptera</taxon>
        <taxon>Terebrantia</taxon>
        <taxon>Thripoidea</taxon>
        <taxon>Thripidae</taxon>
        <taxon>Thrips</taxon>
    </lineage>
</organism>
<evidence type="ECO:0000256" key="5">
    <source>
        <dbReference type="ARBA" id="ARBA00023136"/>
    </source>
</evidence>
<dbReference type="RefSeq" id="XP_034234868.1">
    <property type="nucleotide sequence ID" value="XM_034378977.1"/>
</dbReference>
<keyword evidence="5 8" id="KW-0472">Membrane</keyword>
<dbReference type="InterPro" id="IPR052192">
    <property type="entry name" value="Insect_Ionotropic_Sensory_Rcpt"/>
</dbReference>
<evidence type="ECO:0000256" key="6">
    <source>
        <dbReference type="ARBA" id="ARBA00023170"/>
    </source>
</evidence>
<keyword evidence="9" id="KW-1185">Reference proteome</keyword>
<protein>
    <submittedName>
        <fullName evidence="10">Uncharacterized protein LOC117641544</fullName>
    </submittedName>
</protein>
<dbReference type="InParanoid" id="A0A6P8Y5J7"/>
<sequence length="391" mass="44395">MHLRDMLNATLVLQAGTYFGLLQRLNDNELHLLSTVSDMEARYWDLLDYTTVPLWAERRVMVLKNPSALWSYDGWLRPLESKVWIIMLVLIVCTAIVLRVVGYWEVKFDRGHVEEEDSWASAVTTAISMVCAQGFTTTTSWTSSRTLLLMFEFFSLFLNLFYTSGIVTFLLTFPPPFAHSVREMVDSPFTVAADRGVFSRANFTESKDPLMRELYYKKIDDQNGGGGFLPLEVGAEDCRQGRFAFVGSPFPIYEHAARAWSPSDICRMQEIPLKPPGLLAIALAKRSPFREILNQAILALVERGVLARERIRWSVLRPRCALSDVTQLDFVGIRQVIPLLGFLIAGLLVSTSMLGAEIMYHRNRDSIQKSPAMAMWRDVTKMFTDVNKKSA</sequence>
<dbReference type="PANTHER" id="PTHR42643:SF30">
    <property type="entry name" value="IONOTROPIC RECEPTOR 40A-RELATED"/>
    <property type="match status" value="1"/>
</dbReference>
<keyword evidence="2" id="KW-1003">Cell membrane</keyword>